<sequence>MGGIIGWNRLPAQAPEPLPPVLGPPIRQSAPLAGIPALGPAPVPNLHQGGLKAGAAVGSHLTCGAGLDRFRSQEGGMTVDAQRIDALQEERRTFPPSPEFAAQANAKPDIYQRSLEEFWEAEGRSRVSWFKPFDKLLEWEPPYAKWYLGG</sequence>
<reference evidence="2" key="2">
    <citation type="journal article" date="2014" name="ISME J.">
        <title>Microbial stratification in low pH oxic and suboxic macroscopic growths along an acid mine drainage.</title>
        <authorList>
            <person name="Mendez-Garcia C."/>
            <person name="Mesa V."/>
            <person name="Sprenger R.R."/>
            <person name="Richter M."/>
            <person name="Diez M.S."/>
            <person name="Solano J."/>
            <person name="Bargiela R."/>
            <person name="Golyshina O.V."/>
            <person name="Manteca A."/>
            <person name="Ramos J.L."/>
            <person name="Gallego J.R."/>
            <person name="Llorente I."/>
            <person name="Martins Dos Santos V.A."/>
            <person name="Jensen O.N."/>
            <person name="Pelaez A.I."/>
            <person name="Sanchez J."/>
            <person name="Ferrer M."/>
        </authorList>
    </citation>
    <scope>NUCLEOTIDE SEQUENCE</scope>
</reference>
<proteinExistence type="predicted"/>
<dbReference type="EMBL" id="AUZX01011110">
    <property type="protein sequence ID" value="EQD44334.1"/>
    <property type="molecule type" value="Genomic_DNA"/>
</dbReference>
<dbReference type="Pfam" id="PF16177">
    <property type="entry name" value="ACAS_N"/>
    <property type="match status" value="1"/>
</dbReference>
<evidence type="ECO:0000259" key="1">
    <source>
        <dbReference type="Pfam" id="PF16177"/>
    </source>
</evidence>
<feature type="domain" description="Acetyl-coenzyme A synthetase N-terminal" evidence="1">
    <location>
        <begin position="114"/>
        <end position="150"/>
    </location>
</feature>
<comment type="caution">
    <text evidence="2">The sequence shown here is derived from an EMBL/GenBank/DDBJ whole genome shotgun (WGS) entry which is preliminary data.</text>
</comment>
<dbReference type="AlphaFoldDB" id="T1AUH1"/>
<protein>
    <recommendedName>
        <fullName evidence="1">Acetyl-coenzyme A synthetase N-terminal domain-containing protein</fullName>
    </recommendedName>
</protein>
<accession>T1AUH1</accession>
<dbReference type="InterPro" id="IPR032387">
    <property type="entry name" value="ACAS_N"/>
</dbReference>
<reference evidence="2" key="1">
    <citation type="submission" date="2013-08" db="EMBL/GenBank/DDBJ databases">
        <authorList>
            <person name="Mendez C."/>
            <person name="Richter M."/>
            <person name="Ferrer M."/>
            <person name="Sanchez J."/>
        </authorList>
    </citation>
    <scope>NUCLEOTIDE SEQUENCE</scope>
</reference>
<gene>
    <name evidence="2" type="ORF">B1A_15142</name>
</gene>
<organism evidence="2">
    <name type="scientific">mine drainage metagenome</name>
    <dbReference type="NCBI Taxonomy" id="410659"/>
    <lineage>
        <taxon>unclassified sequences</taxon>
        <taxon>metagenomes</taxon>
        <taxon>ecological metagenomes</taxon>
    </lineage>
</organism>
<feature type="non-terminal residue" evidence="2">
    <location>
        <position position="150"/>
    </location>
</feature>
<name>T1AUH1_9ZZZZ</name>
<evidence type="ECO:0000313" key="2">
    <source>
        <dbReference type="EMBL" id="EQD44334.1"/>
    </source>
</evidence>